<dbReference type="GO" id="GO:0006281">
    <property type="term" value="P:DNA repair"/>
    <property type="evidence" value="ECO:0007669"/>
    <property type="project" value="TreeGrafter"/>
</dbReference>
<proteinExistence type="predicted"/>
<dbReference type="PANTHER" id="PTHR45626">
    <property type="entry name" value="TRANSCRIPTION TERMINATION FACTOR 2-RELATED"/>
    <property type="match status" value="1"/>
</dbReference>
<keyword evidence="1" id="KW-0547">Nucleotide-binding</keyword>
<evidence type="ECO:0000256" key="1">
    <source>
        <dbReference type="ARBA" id="ARBA00022741"/>
    </source>
</evidence>
<dbReference type="EMBL" id="AVOT02003047">
    <property type="protein sequence ID" value="MBW0472331.1"/>
    <property type="molecule type" value="Genomic_DNA"/>
</dbReference>
<dbReference type="InterPro" id="IPR038718">
    <property type="entry name" value="SNF2-like_sf"/>
</dbReference>
<keyword evidence="3" id="KW-0067">ATP-binding</keyword>
<evidence type="ECO:0000313" key="5">
    <source>
        <dbReference type="EMBL" id="MBW0472331.1"/>
    </source>
</evidence>
<dbReference type="InterPro" id="IPR000330">
    <property type="entry name" value="SNF2_N"/>
</dbReference>
<dbReference type="SUPFAM" id="SSF52540">
    <property type="entry name" value="P-loop containing nucleoside triphosphate hydrolases"/>
    <property type="match status" value="1"/>
</dbReference>
<dbReference type="GO" id="GO:0008094">
    <property type="term" value="F:ATP-dependent activity, acting on DNA"/>
    <property type="evidence" value="ECO:0007669"/>
    <property type="project" value="TreeGrafter"/>
</dbReference>
<comment type="caution">
    <text evidence="5">The sequence shown here is derived from an EMBL/GenBank/DDBJ whole genome shotgun (WGS) entry which is preliminary data.</text>
</comment>
<keyword evidence="2" id="KW-0378">Hydrolase</keyword>
<organism evidence="5 6">
    <name type="scientific">Austropuccinia psidii MF-1</name>
    <dbReference type="NCBI Taxonomy" id="1389203"/>
    <lineage>
        <taxon>Eukaryota</taxon>
        <taxon>Fungi</taxon>
        <taxon>Dikarya</taxon>
        <taxon>Basidiomycota</taxon>
        <taxon>Pucciniomycotina</taxon>
        <taxon>Pucciniomycetes</taxon>
        <taxon>Pucciniales</taxon>
        <taxon>Sphaerophragmiaceae</taxon>
        <taxon>Austropuccinia</taxon>
    </lineage>
</organism>
<sequence>MFYCIGVINTILCEVTPCLLHIPPSATSTYCIQLSHDYNHVYVYFANSNSIIGQLPTNISSALIPHLPSPPQKPTYGPAGGLKCLDSDDEAQFLSHTLNSARNYQKFSLSTISGCQATIIVCPERLIENWEEEINKHTHPNNLQVLQYHGRNRCKDFIIKSIQSNIIITTYETLQTDFRSTPKGPVYDYQWYRVILDEAHVIRNSHAHVHAAIMSLQTKNQLFLTGTPLNNFLSDYMSLFEFISCNQPLGAQPWDGILQKHLEIGDLKPFHIATCHLMLHQSKKVVVPSLPLICEEEVFRPLPSTIRLYYDKMFIEKFSEYLYTDEAEEGKKKSQRRNLLVSIQQLRRLCNHPILAETTSSREEVHHVNDVLLGDIISQGDNEL</sequence>
<dbReference type="PANTHER" id="PTHR45626:SF22">
    <property type="entry name" value="DNA REPAIR PROTEIN RAD5"/>
    <property type="match status" value="1"/>
</dbReference>
<evidence type="ECO:0000256" key="2">
    <source>
        <dbReference type="ARBA" id="ARBA00022801"/>
    </source>
</evidence>
<name>A0A9Q3GLX6_9BASI</name>
<dbReference type="CDD" id="cd18008">
    <property type="entry name" value="DEXDc_SHPRH-like"/>
    <property type="match status" value="1"/>
</dbReference>
<dbReference type="Pfam" id="PF00176">
    <property type="entry name" value="SNF2-rel_dom"/>
    <property type="match status" value="1"/>
</dbReference>
<evidence type="ECO:0000313" key="6">
    <source>
        <dbReference type="Proteomes" id="UP000765509"/>
    </source>
</evidence>
<dbReference type="GO" id="GO:0005524">
    <property type="term" value="F:ATP binding"/>
    <property type="evidence" value="ECO:0007669"/>
    <property type="project" value="UniProtKB-KW"/>
</dbReference>
<accession>A0A9Q3GLX6</accession>
<reference evidence="5" key="1">
    <citation type="submission" date="2021-03" db="EMBL/GenBank/DDBJ databases">
        <title>Draft genome sequence of rust myrtle Austropuccinia psidii MF-1, a brazilian biotype.</title>
        <authorList>
            <person name="Quecine M.C."/>
            <person name="Pachon D.M.R."/>
            <person name="Bonatelli M.L."/>
            <person name="Correr F.H."/>
            <person name="Franceschini L.M."/>
            <person name="Leite T.F."/>
            <person name="Margarido G.R.A."/>
            <person name="Almeida C.A."/>
            <person name="Ferrarezi J.A."/>
            <person name="Labate C.A."/>
        </authorList>
    </citation>
    <scope>NUCLEOTIDE SEQUENCE</scope>
    <source>
        <strain evidence="5">MF-1</strain>
    </source>
</reference>
<protein>
    <recommendedName>
        <fullName evidence="4">Helicase ATP-binding domain-containing protein</fullName>
    </recommendedName>
</protein>
<dbReference type="AlphaFoldDB" id="A0A9Q3GLX6"/>
<keyword evidence="6" id="KW-1185">Reference proteome</keyword>
<dbReference type="InterPro" id="IPR014001">
    <property type="entry name" value="Helicase_ATP-bd"/>
</dbReference>
<dbReference type="PROSITE" id="PS51192">
    <property type="entry name" value="HELICASE_ATP_BIND_1"/>
    <property type="match status" value="1"/>
</dbReference>
<gene>
    <name evidence="5" type="ORF">O181_012046</name>
</gene>
<dbReference type="GO" id="GO:0016787">
    <property type="term" value="F:hydrolase activity"/>
    <property type="evidence" value="ECO:0007669"/>
    <property type="project" value="UniProtKB-KW"/>
</dbReference>
<evidence type="ECO:0000256" key="3">
    <source>
        <dbReference type="ARBA" id="ARBA00022840"/>
    </source>
</evidence>
<dbReference type="OrthoDB" id="2801544at2759"/>
<dbReference type="InterPro" id="IPR027417">
    <property type="entry name" value="P-loop_NTPase"/>
</dbReference>
<dbReference type="Proteomes" id="UP000765509">
    <property type="component" value="Unassembled WGS sequence"/>
</dbReference>
<dbReference type="Gene3D" id="3.40.50.10810">
    <property type="entry name" value="Tandem AAA-ATPase domain"/>
    <property type="match status" value="1"/>
</dbReference>
<dbReference type="GO" id="GO:0005634">
    <property type="term" value="C:nucleus"/>
    <property type="evidence" value="ECO:0007669"/>
    <property type="project" value="TreeGrafter"/>
</dbReference>
<feature type="domain" description="Helicase ATP-binding" evidence="4">
    <location>
        <begin position="104"/>
        <end position="246"/>
    </location>
</feature>
<dbReference type="InterPro" id="IPR050628">
    <property type="entry name" value="SNF2_RAD54_helicase_TF"/>
</dbReference>
<evidence type="ECO:0000259" key="4">
    <source>
        <dbReference type="PROSITE" id="PS51192"/>
    </source>
</evidence>
<dbReference type="SMART" id="SM00487">
    <property type="entry name" value="DEXDc"/>
    <property type="match status" value="1"/>
</dbReference>